<dbReference type="GO" id="GO:0006487">
    <property type="term" value="P:protein N-linked glycosylation"/>
    <property type="evidence" value="ECO:0007669"/>
    <property type="project" value="TreeGrafter"/>
</dbReference>
<dbReference type="GO" id="GO:0016740">
    <property type="term" value="F:transferase activity"/>
    <property type="evidence" value="ECO:0007669"/>
    <property type="project" value="UniProtKB-KW"/>
</dbReference>
<dbReference type="Gene3D" id="3.90.550.10">
    <property type="entry name" value="Spore Coat Polysaccharide Biosynthesis Protein SpsA, Chain A"/>
    <property type="match status" value="1"/>
</dbReference>
<dbReference type="STRING" id="344882.ABB29_04930"/>
<dbReference type="PANTHER" id="PTHR10859:SF91">
    <property type="entry name" value="DOLICHYL-PHOSPHATE BETA-GLUCOSYLTRANSFERASE"/>
    <property type="match status" value="1"/>
</dbReference>
<comment type="caution">
    <text evidence="2">The sequence shown here is derived from an EMBL/GenBank/DDBJ whole genome shotgun (WGS) entry which is preliminary data.</text>
</comment>
<dbReference type="PATRIC" id="fig|344882.3.peg.2319"/>
<dbReference type="InterPro" id="IPR029044">
    <property type="entry name" value="Nucleotide-diphossugar_trans"/>
</dbReference>
<dbReference type="AlphaFoldDB" id="A0A0R0CNQ3"/>
<sequence>MAEPHASAATAVIAVIPVFDHEHAIAAMVDGVLAAGLNCIVVDDGSGPACAQVLDALAARHAGRVRLLRLARNSGKGGAVLAGFRKAGELGVRHVLQIDADGQHRTADIPRFLQASVTHPHKVICGTPVYDDSVPKGRLYGRYLTHVWVWINTLSLQIRDSMCGFRIYPLAPVLALIEQEPIGQRMDFDVEIIVRLHWRGVGVLNLPTRVTYPSDGVSHFDVWADNVRISWMHTRLFFGMLRRLPRLLARRVADRVDA</sequence>
<reference evidence="2 3" key="1">
    <citation type="submission" date="2015-05" db="EMBL/GenBank/DDBJ databases">
        <title>Genome sequencing and analysis of members of genus Stenotrophomonas.</title>
        <authorList>
            <person name="Patil P.P."/>
            <person name="Midha S."/>
            <person name="Patil P.B."/>
        </authorList>
    </citation>
    <scope>NUCLEOTIDE SEQUENCE [LARGE SCALE GENOMIC DNA]</scope>
    <source>
        <strain evidence="2 3">DSM 21858</strain>
    </source>
</reference>
<keyword evidence="2" id="KW-0808">Transferase</keyword>
<organism evidence="2 3">
    <name type="scientific">Pseudoxanthomonas dokdonensis</name>
    <dbReference type="NCBI Taxonomy" id="344882"/>
    <lineage>
        <taxon>Bacteria</taxon>
        <taxon>Pseudomonadati</taxon>
        <taxon>Pseudomonadota</taxon>
        <taxon>Gammaproteobacteria</taxon>
        <taxon>Lysobacterales</taxon>
        <taxon>Lysobacteraceae</taxon>
        <taxon>Pseudoxanthomonas</taxon>
    </lineage>
</organism>
<accession>A0A0R0CNQ3</accession>
<evidence type="ECO:0000259" key="1">
    <source>
        <dbReference type="Pfam" id="PF00535"/>
    </source>
</evidence>
<dbReference type="Pfam" id="PF00535">
    <property type="entry name" value="Glycos_transf_2"/>
    <property type="match status" value="1"/>
</dbReference>
<proteinExistence type="predicted"/>
<name>A0A0R0CNQ3_9GAMM</name>
<dbReference type="Proteomes" id="UP000052052">
    <property type="component" value="Unassembled WGS sequence"/>
</dbReference>
<dbReference type="CDD" id="cd04179">
    <property type="entry name" value="DPM_DPG-synthase_like"/>
    <property type="match status" value="1"/>
</dbReference>
<evidence type="ECO:0000313" key="2">
    <source>
        <dbReference type="EMBL" id="KRG71152.1"/>
    </source>
</evidence>
<dbReference type="PANTHER" id="PTHR10859">
    <property type="entry name" value="GLYCOSYL TRANSFERASE"/>
    <property type="match status" value="1"/>
</dbReference>
<keyword evidence="3" id="KW-1185">Reference proteome</keyword>
<evidence type="ECO:0000313" key="3">
    <source>
        <dbReference type="Proteomes" id="UP000052052"/>
    </source>
</evidence>
<dbReference type="EMBL" id="LDJL01000004">
    <property type="protein sequence ID" value="KRG71152.1"/>
    <property type="molecule type" value="Genomic_DNA"/>
</dbReference>
<dbReference type="SUPFAM" id="SSF53448">
    <property type="entry name" value="Nucleotide-diphospho-sugar transferases"/>
    <property type="match status" value="1"/>
</dbReference>
<protein>
    <submittedName>
        <fullName evidence="2">Glycosyl transferase</fullName>
    </submittedName>
</protein>
<dbReference type="RefSeq" id="WP_057657485.1">
    <property type="nucleotide sequence ID" value="NZ_LDJL01000004.1"/>
</dbReference>
<gene>
    <name evidence="2" type="ORF">ABB29_04930</name>
</gene>
<dbReference type="InterPro" id="IPR001173">
    <property type="entry name" value="Glyco_trans_2-like"/>
</dbReference>
<dbReference type="OrthoDB" id="9804335at2"/>
<feature type="domain" description="Glycosyltransferase 2-like" evidence="1">
    <location>
        <begin position="15"/>
        <end position="138"/>
    </location>
</feature>